<dbReference type="InterPro" id="IPR011006">
    <property type="entry name" value="CheY-like_superfamily"/>
</dbReference>
<dbReference type="SMART" id="SM00448">
    <property type="entry name" value="REC"/>
    <property type="match status" value="1"/>
</dbReference>
<gene>
    <name evidence="3" type="ORF">I595_2887</name>
</gene>
<organism evidence="3 4">
    <name type="scientific">Croceitalea dokdonensis DOKDO 023</name>
    <dbReference type="NCBI Taxonomy" id="1300341"/>
    <lineage>
        <taxon>Bacteria</taxon>
        <taxon>Pseudomonadati</taxon>
        <taxon>Bacteroidota</taxon>
        <taxon>Flavobacteriia</taxon>
        <taxon>Flavobacteriales</taxon>
        <taxon>Flavobacteriaceae</taxon>
        <taxon>Croceitalea</taxon>
    </lineage>
</organism>
<dbReference type="Pfam" id="PF00072">
    <property type="entry name" value="Response_reg"/>
    <property type="match status" value="1"/>
</dbReference>
<dbReference type="InterPro" id="IPR001789">
    <property type="entry name" value="Sig_transdc_resp-reg_receiver"/>
</dbReference>
<dbReference type="InterPro" id="IPR052893">
    <property type="entry name" value="TCS_response_regulator"/>
</dbReference>
<accession>A0A0P7AFN7</accession>
<dbReference type="PROSITE" id="PS50110">
    <property type="entry name" value="RESPONSE_REGULATORY"/>
    <property type="match status" value="1"/>
</dbReference>
<name>A0A0P7AFN7_9FLAO</name>
<comment type="caution">
    <text evidence="3">The sequence shown here is derived from an EMBL/GenBank/DDBJ whole genome shotgun (WGS) entry which is preliminary data.</text>
</comment>
<dbReference type="SUPFAM" id="SSF52172">
    <property type="entry name" value="CheY-like"/>
    <property type="match status" value="1"/>
</dbReference>
<dbReference type="PANTHER" id="PTHR44520">
    <property type="entry name" value="RESPONSE REGULATOR RCP1-RELATED"/>
    <property type="match status" value="1"/>
</dbReference>
<dbReference type="STRING" id="1300341.I595_2887"/>
<dbReference type="Proteomes" id="UP000050280">
    <property type="component" value="Unassembled WGS sequence"/>
</dbReference>
<sequence length="125" mass="14382">MLVDDNAATNFIHKKFLAKNACTEQVVDFQVGQEALNYLSDTSNSFPELILVDINMPTMDAWEFLNQYKRLRHPDKTKAKIILLTTSLSPEDKERIANFPLVQEIKLKPLNTATIQEIMSTHFDR</sequence>
<dbReference type="Gene3D" id="3.40.50.2300">
    <property type="match status" value="1"/>
</dbReference>
<evidence type="ECO:0000256" key="1">
    <source>
        <dbReference type="PROSITE-ProRule" id="PRU00169"/>
    </source>
</evidence>
<feature type="modified residue" description="4-aspartylphosphate" evidence="1">
    <location>
        <position position="53"/>
    </location>
</feature>
<evidence type="ECO:0000313" key="4">
    <source>
        <dbReference type="Proteomes" id="UP000050280"/>
    </source>
</evidence>
<dbReference type="EMBL" id="LDJX01000006">
    <property type="protein sequence ID" value="KPM30909.1"/>
    <property type="molecule type" value="Genomic_DNA"/>
</dbReference>
<proteinExistence type="predicted"/>
<dbReference type="PANTHER" id="PTHR44520:SF2">
    <property type="entry name" value="RESPONSE REGULATOR RCP1"/>
    <property type="match status" value="1"/>
</dbReference>
<feature type="domain" description="Response regulatory" evidence="2">
    <location>
        <begin position="1"/>
        <end position="123"/>
    </location>
</feature>
<evidence type="ECO:0000259" key="2">
    <source>
        <dbReference type="PROSITE" id="PS50110"/>
    </source>
</evidence>
<keyword evidence="4" id="KW-1185">Reference proteome</keyword>
<evidence type="ECO:0000313" key="3">
    <source>
        <dbReference type="EMBL" id="KPM30909.1"/>
    </source>
</evidence>
<dbReference type="GO" id="GO:0000160">
    <property type="term" value="P:phosphorelay signal transduction system"/>
    <property type="evidence" value="ECO:0007669"/>
    <property type="project" value="InterPro"/>
</dbReference>
<keyword evidence="1" id="KW-0597">Phosphoprotein</keyword>
<dbReference type="AlphaFoldDB" id="A0A0P7AFN7"/>
<reference evidence="3 4" key="1">
    <citation type="submission" date="2015-09" db="EMBL/GenBank/DDBJ databases">
        <title>Genome sequence of the marine flavobacterium Croceitalea dokdonensis DOKDO 023 that contains proton- and sodium-pumping rhodopsins.</title>
        <authorList>
            <person name="Kwon S.-K."/>
            <person name="Lee H.K."/>
            <person name="Kwak M.-J."/>
            <person name="Kim J.F."/>
        </authorList>
    </citation>
    <scope>NUCLEOTIDE SEQUENCE [LARGE SCALE GENOMIC DNA]</scope>
    <source>
        <strain evidence="3 4">DOKDO 023</strain>
    </source>
</reference>
<protein>
    <submittedName>
        <fullName evidence="3">Two-component system-response regulator, receiver domain</fullName>
    </submittedName>
</protein>